<protein>
    <submittedName>
        <fullName evidence="4">WYL domain-containing protein</fullName>
    </submittedName>
</protein>
<dbReference type="Pfam" id="PF26109">
    <property type="entry name" value="WHD_BrxR"/>
    <property type="match status" value="1"/>
</dbReference>
<keyword evidence="5" id="KW-1185">Reference proteome</keyword>
<sequence>MSDTTPSKWPFRWDLLLRYRYIETIALWEGRLTTRHLCDTFGIGRQQASKDINTYLREVGIGNLEYDKYLKGYKPTAGFQPQVTRGLADEYLHLMARNNELMNMFESLALNVSNVEVLSHPVRDVKPGVLRPIMQAARQQKRLDCDYVSLNHPDREGRIIVPHTLVYTGLRWHVRAWCEKNLEYRDFVLSRFRDTPEIMGESEHGIAGDSEWNTEVTIRITPDPRLAREQREVIEIDYGMSGGALCITTRGKLVPYALRLLHINPRESLDDPMAQQIVVANRNELEPWLFG</sequence>
<evidence type="ECO:0000313" key="4">
    <source>
        <dbReference type="EMBL" id="TDG13929.1"/>
    </source>
</evidence>
<dbReference type="EMBL" id="SMSE01000002">
    <property type="protein sequence ID" value="TDG13929.1"/>
    <property type="molecule type" value="Genomic_DNA"/>
</dbReference>
<name>A0A4R5LSN3_9GAMM</name>
<evidence type="ECO:0000259" key="3">
    <source>
        <dbReference type="Pfam" id="PF26109"/>
    </source>
</evidence>
<feature type="domain" description="DNA-binding transcriptional repressor CapW winged helix-turn-helix" evidence="3">
    <location>
        <begin position="14"/>
        <end position="96"/>
    </location>
</feature>
<reference evidence="4 5" key="1">
    <citation type="submission" date="2019-03" db="EMBL/GenBank/DDBJ databases">
        <title>Seongchinamella monodicae gen. nov., sp. nov., a novel member of the Gammaproteobacteria isolated from a tidal mudflat of beach.</title>
        <authorList>
            <person name="Yang H.G."/>
            <person name="Kang J.W."/>
            <person name="Lee S.D."/>
        </authorList>
    </citation>
    <scope>NUCLEOTIDE SEQUENCE [LARGE SCALE GENOMIC DNA]</scope>
    <source>
        <strain evidence="4 5">GH4-78</strain>
    </source>
</reference>
<dbReference type="Pfam" id="PF26107">
    <property type="entry name" value="BrxR_CTD"/>
    <property type="match status" value="1"/>
</dbReference>
<gene>
    <name evidence="4" type="ORF">E2F43_10555</name>
</gene>
<dbReference type="PROSITE" id="PS52050">
    <property type="entry name" value="WYL"/>
    <property type="match status" value="1"/>
</dbReference>
<comment type="caution">
    <text evidence="4">The sequence shown here is derived from an EMBL/GenBank/DDBJ whole genome shotgun (WGS) entry which is preliminary data.</text>
</comment>
<dbReference type="PIRSF" id="PIRSF015558">
    <property type="entry name" value="Txn_reg_DeoR_prd"/>
    <property type="match status" value="1"/>
</dbReference>
<dbReference type="AlphaFoldDB" id="A0A4R5LSN3"/>
<dbReference type="InterPro" id="IPR059019">
    <property type="entry name" value="WHD_CapW"/>
</dbReference>
<dbReference type="OrthoDB" id="6400324at2"/>
<dbReference type="InterPro" id="IPR059020">
    <property type="entry name" value="CapW_CTD"/>
</dbReference>
<dbReference type="Proteomes" id="UP000295554">
    <property type="component" value="Unassembled WGS sequence"/>
</dbReference>
<dbReference type="PANTHER" id="PTHR34580">
    <property type="match status" value="1"/>
</dbReference>
<feature type="domain" description="WYL" evidence="1">
    <location>
        <begin position="129"/>
        <end position="194"/>
    </location>
</feature>
<accession>A0A4R5LSN3</accession>
<evidence type="ECO:0000313" key="5">
    <source>
        <dbReference type="Proteomes" id="UP000295554"/>
    </source>
</evidence>
<dbReference type="PANTHER" id="PTHR34580:SF3">
    <property type="entry name" value="PROTEIN PAFB"/>
    <property type="match status" value="1"/>
</dbReference>
<evidence type="ECO:0000259" key="2">
    <source>
        <dbReference type="Pfam" id="PF26107"/>
    </source>
</evidence>
<dbReference type="InterPro" id="IPR051534">
    <property type="entry name" value="CBASS_pafABC_assoc_protein"/>
</dbReference>
<proteinExistence type="predicted"/>
<feature type="domain" description="DNA-binding transcriptional repressor CapW C-terminal dimerisation" evidence="2">
    <location>
        <begin position="216"/>
        <end position="285"/>
    </location>
</feature>
<organism evidence="4 5">
    <name type="scientific">Seongchinamella unica</name>
    <dbReference type="NCBI Taxonomy" id="2547392"/>
    <lineage>
        <taxon>Bacteria</taxon>
        <taxon>Pseudomonadati</taxon>
        <taxon>Pseudomonadota</taxon>
        <taxon>Gammaproteobacteria</taxon>
        <taxon>Cellvibrionales</taxon>
        <taxon>Halieaceae</taxon>
        <taxon>Seongchinamella</taxon>
    </lineage>
</organism>
<dbReference type="RefSeq" id="WP_133212382.1">
    <property type="nucleotide sequence ID" value="NZ_SMSE01000002.1"/>
</dbReference>
<dbReference type="InterPro" id="IPR016634">
    <property type="entry name" value="CapW-like"/>
</dbReference>
<evidence type="ECO:0000259" key="1">
    <source>
        <dbReference type="Pfam" id="PF13280"/>
    </source>
</evidence>
<dbReference type="Pfam" id="PF13280">
    <property type="entry name" value="WYL"/>
    <property type="match status" value="1"/>
</dbReference>
<dbReference type="InterPro" id="IPR026881">
    <property type="entry name" value="WYL_dom"/>
</dbReference>